<evidence type="ECO:0000256" key="6">
    <source>
        <dbReference type="PROSITE-ProRule" id="PRU00221"/>
    </source>
</evidence>
<dbReference type="Pfam" id="PF00012">
    <property type="entry name" value="HSP70"/>
    <property type="match status" value="1"/>
</dbReference>
<dbReference type="PANTHER" id="PTHR19879:SF9">
    <property type="entry name" value="TRANSCRIPTION INITIATION FACTOR TFIID SUBUNIT 5"/>
    <property type="match status" value="1"/>
</dbReference>
<dbReference type="GO" id="GO:0140662">
    <property type="term" value="F:ATP-dependent protein folding chaperone"/>
    <property type="evidence" value="ECO:0007669"/>
    <property type="project" value="InterPro"/>
</dbReference>
<evidence type="ECO:0000256" key="1">
    <source>
        <dbReference type="ARBA" id="ARBA00007381"/>
    </source>
</evidence>
<evidence type="ECO:0000256" key="3">
    <source>
        <dbReference type="ARBA" id="ARBA00022840"/>
    </source>
</evidence>
<accession>A0A6V8LSE9</accession>
<comment type="similarity">
    <text evidence="1">Belongs to the heat shock protein 70 family.</text>
</comment>
<dbReference type="EMBL" id="BLPG01000002">
    <property type="protein sequence ID" value="GFJ95675.1"/>
    <property type="molecule type" value="Genomic_DNA"/>
</dbReference>
<keyword evidence="3" id="KW-0067">ATP-binding</keyword>
<name>A0A6V8LSE9_9ACTN</name>
<keyword evidence="2" id="KW-0547">Nucleotide-binding</keyword>
<dbReference type="InterPro" id="IPR018181">
    <property type="entry name" value="Heat_shock_70_CS"/>
</dbReference>
<keyword evidence="6" id="KW-0853">WD repeat</keyword>
<keyword evidence="9" id="KW-1185">Reference proteome</keyword>
<sequence length="749" mass="78480">MTIGAYRLGVDFGTSTTVAVLAWPDGAVKPLVFDGSELLPSAVCVDGDGTLLVGRDALHAARARPEGFEPNPKRCVDDGAVLLGDVEVPVPELFAAVLRRVAVEARRVAGGPLASVTLTCPAGWGRRRRDVLTVAAGLAGLGTPALVAEPVAAASQFVDGAGHRVPVGSCAVVYDLGAGTFDAAVVRRTADGFEVVAEAGLFDAGGLDIDEAVVAYLGSVFVTRDADWWARLHHPATAEDRRAARLLRDDVRTGKEVLSRASSTLIRLPLFEDDAPLGREQLDLLARPILDRTLRTTRAVIDEAGIGTDAVAGLFLVGGSTRMPLVAALLHRSLGLVPTVIDRPELVVAEGSLRVPASADTDHADPVPVVAAGGSAIPEVRPASAEPAPAEPVDVERRPGNRRRRLLAAVVAALTVAALIVANEVRTREDGSGTLSPGPTASATASPTASATPAAPRRVGRLAGADWPVAFSRDGRTLATEGANYTVLLWDVTDPARPRRTATIKPNAASVNALDFSPDGRTLAIAGQATTASLWDVSDRARPVRTASLTGYTTGVYDLEFRPDGRTLATASLRVAVLWNVTDRTRPKRAAVLTDFTGAVSDVGFSQDGRLMATLDDAPSLMLWEFQDGKASPSRLATAATTGRSQALALSADKRTLATSNDDTVTFWDVRDHTRPAKLSTLPGGSVVDFSPDGDSLVTVSRYDVAQLWNIADPAKPVPRDTFDGDGARFGPDGILAVSAEDGVGLWTW</sequence>
<keyword evidence="5" id="KW-0143">Chaperone</keyword>
<dbReference type="RefSeq" id="WP_173084961.1">
    <property type="nucleotide sequence ID" value="NZ_BAABJB010000084.1"/>
</dbReference>
<organism evidence="8 9">
    <name type="scientific">Phytohabitans rumicis</name>
    <dbReference type="NCBI Taxonomy" id="1076125"/>
    <lineage>
        <taxon>Bacteria</taxon>
        <taxon>Bacillati</taxon>
        <taxon>Actinomycetota</taxon>
        <taxon>Actinomycetes</taxon>
        <taxon>Micromonosporales</taxon>
        <taxon>Micromonosporaceae</taxon>
    </lineage>
</organism>
<dbReference type="InterPro" id="IPR015943">
    <property type="entry name" value="WD40/YVTN_repeat-like_dom_sf"/>
</dbReference>
<evidence type="ECO:0000256" key="5">
    <source>
        <dbReference type="ARBA" id="ARBA00023186"/>
    </source>
</evidence>
<evidence type="ECO:0000256" key="2">
    <source>
        <dbReference type="ARBA" id="ARBA00022741"/>
    </source>
</evidence>
<dbReference type="PANTHER" id="PTHR19879">
    <property type="entry name" value="TRANSCRIPTION INITIATION FACTOR TFIID"/>
    <property type="match status" value="1"/>
</dbReference>
<evidence type="ECO:0000256" key="7">
    <source>
        <dbReference type="SAM" id="MobiDB-lite"/>
    </source>
</evidence>
<reference evidence="8 9" key="2">
    <citation type="submission" date="2020-03" db="EMBL/GenBank/DDBJ databases">
        <authorList>
            <person name="Ichikawa N."/>
            <person name="Kimura A."/>
            <person name="Kitahashi Y."/>
            <person name="Uohara A."/>
        </authorList>
    </citation>
    <scope>NUCLEOTIDE SEQUENCE [LARGE SCALE GENOMIC DNA]</scope>
    <source>
        <strain evidence="8 9">NBRC 108638</strain>
    </source>
</reference>
<feature type="repeat" description="WD" evidence="6">
    <location>
        <begin position="504"/>
        <end position="545"/>
    </location>
</feature>
<dbReference type="Pfam" id="PF00400">
    <property type="entry name" value="WD40"/>
    <property type="match status" value="2"/>
</dbReference>
<dbReference type="InterPro" id="IPR013126">
    <property type="entry name" value="Hsp_70_fam"/>
</dbReference>
<dbReference type="PRINTS" id="PR00301">
    <property type="entry name" value="HEATSHOCK70"/>
</dbReference>
<feature type="compositionally biased region" description="Low complexity" evidence="7">
    <location>
        <begin position="436"/>
        <end position="456"/>
    </location>
</feature>
<dbReference type="SMART" id="SM00320">
    <property type="entry name" value="WD40"/>
    <property type="match status" value="7"/>
</dbReference>
<dbReference type="Gene3D" id="2.130.10.10">
    <property type="entry name" value="YVTN repeat-like/Quinoprotein amine dehydrogenase"/>
    <property type="match status" value="2"/>
</dbReference>
<proteinExistence type="inferred from homology"/>
<dbReference type="Gene3D" id="3.30.420.40">
    <property type="match status" value="2"/>
</dbReference>
<dbReference type="PROSITE" id="PS50082">
    <property type="entry name" value="WD_REPEATS_2"/>
    <property type="match status" value="1"/>
</dbReference>
<evidence type="ECO:0000256" key="4">
    <source>
        <dbReference type="ARBA" id="ARBA00023016"/>
    </source>
</evidence>
<evidence type="ECO:0000313" key="8">
    <source>
        <dbReference type="EMBL" id="GFJ95675.1"/>
    </source>
</evidence>
<dbReference type="AlphaFoldDB" id="A0A6V8LSE9"/>
<dbReference type="Proteomes" id="UP000482960">
    <property type="component" value="Unassembled WGS sequence"/>
</dbReference>
<comment type="caution">
    <text evidence="8">The sequence shown here is derived from an EMBL/GenBank/DDBJ whole genome shotgun (WGS) entry which is preliminary data.</text>
</comment>
<feature type="region of interest" description="Disordered" evidence="7">
    <location>
        <begin position="427"/>
        <end position="459"/>
    </location>
</feature>
<dbReference type="InterPro" id="IPR001680">
    <property type="entry name" value="WD40_rpt"/>
</dbReference>
<dbReference type="SUPFAM" id="SSF50978">
    <property type="entry name" value="WD40 repeat-like"/>
    <property type="match status" value="1"/>
</dbReference>
<dbReference type="GO" id="GO:0005524">
    <property type="term" value="F:ATP binding"/>
    <property type="evidence" value="ECO:0007669"/>
    <property type="project" value="UniProtKB-KW"/>
</dbReference>
<dbReference type="PROSITE" id="PS01036">
    <property type="entry name" value="HSP70_3"/>
    <property type="match status" value="1"/>
</dbReference>
<protein>
    <submittedName>
        <fullName evidence="8">Uncharacterized protein</fullName>
    </submittedName>
</protein>
<keyword evidence="4" id="KW-0346">Stress response</keyword>
<gene>
    <name evidence="8" type="ORF">Prum_093170</name>
</gene>
<reference evidence="8 9" key="1">
    <citation type="submission" date="2020-03" db="EMBL/GenBank/DDBJ databases">
        <title>Whole genome shotgun sequence of Phytohabitans rumicis NBRC 108638.</title>
        <authorList>
            <person name="Komaki H."/>
            <person name="Tamura T."/>
        </authorList>
    </citation>
    <scope>NUCLEOTIDE SEQUENCE [LARGE SCALE GENOMIC DNA]</scope>
    <source>
        <strain evidence="8 9">NBRC 108638</strain>
    </source>
</reference>
<dbReference type="SUPFAM" id="SSF53067">
    <property type="entry name" value="Actin-like ATPase domain"/>
    <property type="match status" value="2"/>
</dbReference>
<dbReference type="Gene3D" id="3.90.640.10">
    <property type="entry name" value="Actin, Chain A, domain 4"/>
    <property type="match status" value="1"/>
</dbReference>
<evidence type="ECO:0000313" key="9">
    <source>
        <dbReference type="Proteomes" id="UP000482960"/>
    </source>
</evidence>
<dbReference type="InterPro" id="IPR036322">
    <property type="entry name" value="WD40_repeat_dom_sf"/>
</dbReference>
<dbReference type="InterPro" id="IPR043129">
    <property type="entry name" value="ATPase_NBD"/>
</dbReference>